<keyword evidence="2" id="KW-1185">Reference proteome</keyword>
<organism evidence="1 2">
    <name type="scientific">Roseivivax isoporae LMG 25204</name>
    <dbReference type="NCBI Taxonomy" id="1449351"/>
    <lineage>
        <taxon>Bacteria</taxon>
        <taxon>Pseudomonadati</taxon>
        <taxon>Pseudomonadota</taxon>
        <taxon>Alphaproteobacteria</taxon>
        <taxon>Rhodobacterales</taxon>
        <taxon>Roseobacteraceae</taxon>
        <taxon>Roseivivax</taxon>
    </lineage>
</organism>
<name>X7FFI2_9RHOB</name>
<dbReference type="Proteomes" id="UP000023430">
    <property type="component" value="Unassembled WGS sequence"/>
</dbReference>
<evidence type="ECO:0000313" key="1">
    <source>
        <dbReference type="EMBL" id="ETX30794.1"/>
    </source>
</evidence>
<dbReference type="eggNOG" id="ENOG5030ZDT">
    <property type="taxonomic scope" value="Bacteria"/>
</dbReference>
<accession>X7FFI2</accession>
<protein>
    <submittedName>
        <fullName evidence="1">Uncharacterized protein</fullName>
    </submittedName>
</protein>
<comment type="caution">
    <text evidence="1">The sequence shown here is derived from an EMBL/GenBank/DDBJ whole genome shotgun (WGS) entry which is preliminary data.</text>
</comment>
<dbReference type="EMBL" id="JAME01000002">
    <property type="protein sequence ID" value="ETX30794.1"/>
    <property type="molecule type" value="Genomic_DNA"/>
</dbReference>
<reference evidence="1 2" key="1">
    <citation type="submission" date="2014-01" db="EMBL/GenBank/DDBJ databases">
        <title>Roseivivax isoporae LMG 25204 Genome Sequencing.</title>
        <authorList>
            <person name="Lai Q."/>
            <person name="Li G."/>
            <person name="Shao Z."/>
        </authorList>
    </citation>
    <scope>NUCLEOTIDE SEQUENCE [LARGE SCALE GENOMIC DNA]</scope>
    <source>
        <strain evidence="1 2">LMG 25204</strain>
    </source>
</reference>
<dbReference type="RefSeq" id="WP_043765572.1">
    <property type="nucleotide sequence ID" value="NZ_JAME01000002.1"/>
</dbReference>
<evidence type="ECO:0000313" key="2">
    <source>
        <dbReference type="Proteomes" id="UP000023430"/>
    </source>
</evidence>
<dbReference type="AlphaFoldDB" id="X7FFI2"/>
<dbReference type="STRING" id="1449351.RISW2_07305"/>
<proteinExistence type="predicted"/>
<dbReference type="OrthoDB" id="7865078at2"/>
<gene>
    <name evidence="1" type="ORF">RISW2_07305</name>
</gene>
<sequence length="123" mass="13532">MTDPRPIRPAAVPLADLFRRLSTEILRLEEDGLVVEDWITRSLQAGAAGPSMDPLTLQRLDRKLQTLRELGELLEKVAETVPPGLALDIGELLQGLRLRDLARALDGQDHARPGAADGEVDFF</sequence>